<gene>
    <name evidence="1" type="ORF">SAMN05444358_1011250</name>
</gene>
<dbReference type="Proteomes" id="UP000183400">
    <property type="component" value="Unassembled WGS sequence"/>
</dbReference>
<evidence type="ECO:0000313" key="2">
    <source>
        <dbReference type="Proteomes" id="UP000183400"/>
    </source>
</evidence>
<sequence>MRVDQLAAMANAHLSHRYTFEVALAPKSARANACRRFVEGCKGAIVIFHKSAASNLGPELRASLKKVAAGICVDHLDVVAGPFEPGFVDVHLAASYESERMLCKGLPALDPTPGAQVRHLRHHADPRLVSGSAPVSGFKLGYFGLPENVVLPSELAKEAVVPGYNGKGDVNAFIARLSEANFHICTRDPSSALTRGILSSKPFTKGFNAAVIGANVLVNRQVHDAEYYLGADYPYFVDSTDVSAISEGVERASKEFGGAQWGMAQTRMLDVARQVAPSEVMVELDKILRLF</sequence>
<dbReference type="EMBL" id="FNNP01000001">
    <property type="protein sequence ID" value="SDW59472.1"/>
    <property type="molecule type" value="Genomic_DNA"/>
</dbReference>
<name>A0A1H2UTR3_9RHOB</name>
<dbReference type="STRING" id="985054.SAMN05444358_1011250"/>
<organism evidence="1 2">
    <name type="scientific">Ruegeria halocynthiae</name>
    <dbReference type="NCBI Taxonomy" id="985054"/>
    <lineage>
        <taxon>Bacteria</taxon>
        <taxon>Pseudomonadati</taxon>
        <taxon>Pseudomonadota</taxon>
        <taxon>Alphaproteobacteria</taxon>
        <taxon>Rhodobacterales</taxon>
        <taxon>Roseobacteraceae</taxon>
        <taxon>Ruegeria</taxon>
    </lineage>
</organism>
<protein>
    <recommendedName>
        <fullName evidence="3">Glycosyl transferases group 1</fullName>
    </recommendedName>
</protein>
<reference evidence="2" key="1">
    <citation type="submission" date="2016-10" db="EMBL/GenBank/DDBJ databases">
        <authorList>
            <person name="Varghese N."/>
            <person name="Submissions S."/>
        </authorList>
    </citation>
    <scope>NUCLEOTIDE SEQUENCE [LARGE SCALE GENOMIC DNA]</scope>
    <source>
        <strain evidence="2">DSM 27839</strain>
    </source>
</reference>
<evidence type="ECO:0000313" key="1">
    <source>
        <dbReference type="EMBL" id="SDW59472.1"/>
    </source>
</evidence>
<keyword evidence="2" id="KW-1185">Reference proteome</keyword>
<proteinExistence type="predicted"/>
<evidence type="ECO:0008006" key="3">
    <source>
        <dbReference type="Google" id="ProtNLM"/>
    </source>
</evidence>
<dbReference type="AlphaFoldDB" id="A0A1H2UTR3"/>
<accession>A0A1H2UTR3</accession>